<evidence type="ECO:0000256" key="1">
    <source>
        <dbReference type="SAM" id="MobiDB-lite"/>
    </source>
</evidence>
<keyword evidence="4" id="KW-1185">Reference proteome</keyword>
<protein>
    <submittedName>
        <fullName evidence="3">Uncharacterized protein</fullName>
    </submittedName>
</protein>
<gene>
    <name evidence="3" type="ORF">EWE75_06715</name>
</gene>
<dbReference type="EMBL" id="SGIS01000007">
    <property type="protein sequence ID" value="RZF65356.1"/>
    <property type="molecule type" value="Genomic_DNA"/>
</dbReference>
<feature type="chain" id="PRO_5020317803" evidence="2">
    <location>
        <begin position="21"/>
        <end position="98"/>
    </location>
</feature>
<feature type="region of interest" description="Disordered" evidence="1">
    <location>
        <begin position="18"/>
        <end position="47"/>
    </location>
</feature>
<evidence type="ECO:0000313" key="4">
    <source>
        <dbReference type="Proteomes" id="UP000292085"/>
    </source>
</evidence>
<dbReference type="RefSeq" id="WP_130155888.1">
    <property type="nucleotide sequence ID" value="NZ_SGIS01000007.1"/>
</dbReference>
<dbReference type="OrthoDB" id="7575050at2"/>
<evidence type="ECO:0000313" key="3">
    <source>
        <dbReference type="EMBL" id="RZF65356.1"/>
    </source>
</evidence>
<feature type="signal peptide" evidence="2">
    <location>
        <begin position="1"/>
        <end position="20"/>
    </location>
</feature>
<dbReference type="AlphaFoldDB" id="A0A4Q6Y7T3"/>
<comment type="caution">
    <text evidence="3">The sequence shown here is derived from an EMBL/GenBank/DDBJ whole genome shotgun (WGS) entry which is preliminary data.</text>
</comment>
<dbReference type="Proteomes" id="UP000292085">
    <property type="component" value="Unassembled WGS sequence"/>
</dbReference>
<feature type="compositionally biased region" description="Basic residues" evidence="1">
    <location>
        <begin position="22"/>
        <end position="35"/>
    </location>
</feature>
<name>A0A4Q6Y7T3_9SPHN</name>
<keyword evidence="2" id="KW-0732">Signal</keyword>
<sequence>MKNIIGFAMLAIVATAPAVAQRGHHRSDRKHHSRTYRQDCKRSSGTTGTIAGGAGGALAGNALGGGTLGTVAGGVGGALLGRHLDKKHDAAQNRRNGC</sequence>
<organism evidence="3 4">
    <name type="scientific">Sphingomonas populi</name>
    <dbReference type="NCBI Taxonomy" id="2484750"/>
    <lineage>
        <taxon>Bacteria</taxon>
        <taxon>Pseudomonadati</taxon>
        <taxon>Pseudomonadota</taxon>
        <taxon>Alphaproteobacteria</taxon>
        <taxon>Sphingomonadales</taxon>
        <taxon>Sphingomonadaceae</taxon>
        <taxon>Sphingomonas</taxon>
    </lineage>
</organism>
<reference evidence="3 4" key="1">
    <citation type="submission" date="2019-02" db="EMBL/GenBank/DDBJ databases">
        <authorList>
            <person name="Li Y."/>
        </authorList>
    </citation>
    <scope>NUCLEOTIDE SEQUENCE [LARGE SCALE GENOMIC DNA]</scope>
    <source>
        <strain evidence="3 4">3-7</strain>
    </source>
</reference>
<evidence type="ECO:0000256" key="2">
    <source>
        <dbReference type="SAM" id="SignalP"/>
    </source>
</evidence>
<proteinExistence type="predicted"/>
<accession>A0A4Q6Y7T3</accession>